<dbReference type="RefSeq" id="WP_184532907.1">
    <property type="nucleotide sequence ID" value="NZ_JACHJW010000001.1"/>
</dbReference>
<comment type="caution">
    <text evidence="1">The sequence shown here is derived from an EMBL/GenBank/DDBJ whole genome shotgun (WGS) entry which is preliminary data.</text>
</comment>
<organism evidence="1 2">
    <name type="scientific">Micromonospora polyrhachis</name>
    <dbReference type="NCBI Taxonomy" id="1282883"/>
    <lineage>
        <taxon>Bacteria</taxon>
        <taxon>Bacillati</taxon>
        <taxon>Actinomycetota</taxon>
        <taxon>Actinomycetes</taxon>
        <taxon>Micromonosporales</taxon>
        <taxon>Micromonosporaceae</taxon>
        <taxon>Micromonospora</taxon>
    </lineage>
</organism>
<proteinExistence type="predicted"/>
<protein>
    <submittedName>
        <fullName evidence="1">Uncharacterized protein</fullName>
    </submittedName>
</protein>
<dbReference type="EMBL" id="JACHJW010000001">
    <property type="protein sequence ID" value="MBB4957106.1"/>
    <property type="molecule type" value="Genomic_DNA"/>
</dbReference>
<dbReference type="Proteomes" id="UP000578819">
    <property type="component" value="Unassembled WGS sequence"/>
</dbReference>
<evidence type="ECO:0000313" key="1">
    <source>
        <dbReference type="EMBL" id="MBB4957106.1"/>
    </source>
</evidence>
<name>A0A7W7WME9_9ACTN</name>
<accession>A0A7W7WME9</accession>
<sequence>MWKKTDGGRLATATRKMAVGAVMTLGLTFGSVAVVASPAYALPTNCSGITFPNNFTAWKCTSGTGTYRTWAKCLNLPTNTYVYRYGSWVGIGNFSSVTCVRSSTRAEVVATSGVQKG</sequence>
<keyword evidence="2" id="KW-1185">Reference proteome</keyword>
<dbReference type="AlphaFoldDB" id="A0A7W7WME9"/>
<gene>
    <name evidence="1" type="ORF">FHR38_000839</name>
</gene>
<reference evidence="1 2" key="1">
    <citation type="submission" date="2020-08" db="EMBL/GenBank/DDBJ databases">
        <title>Sequencing the genomes of 1000 actinobacteria strains.</title>
        <authorList>
            <person name="Klenk H.-P."/>
        </authorList>
    </citation>
    <scope>NUCLEOTIDE SEQUENCE [LARGE SCALE GENOMIC DNA]</scope>
    <source>
        <strain evidence="1 2">DSM 45886</strain>
    </source>
</reference>
<evidence type="ECO:0000313" key="2">
    <source>
        <dbReference type="Proteomes" id="UP000578819"/>
    </source>
</evidence>